<evidence type="ECO:0000313" key="7">
    <source>
        <dbReference type="EMBL" id="KIY72166.1"/>
    </source>
</evidence>
<accession>A0A0D7BRB2</accession>
<evidence type="ECO:0000256" key="5">
    <source>
        <dbReference type="ARBA" id="ARBA00023128"/>
    </source>
</evidence>
<dbReference type="Proteomes" id="UP000054007">
    <property type="component" value="Unassembled WGS sequence"/>
</dbReference>
<keyword evidence="3" id="KW-0999">Mitochondrion inner membrane</keyword>
<dbReference type="Pfam" id="PF10231">
    <property type="entry name" value="COA8"/>
    <property type="match status" value="1"/>
</dbReference>
<dbReference type="PANTHER" id="PTHR31107:SF2">
    <property type="entry name" value="CYTOCHROME C OXIDASE ASSEMBLY FACTOR 8"/>
    <property type="match status" value="1"/>
</dbReference>
<comment type="similarity">
    <text evidence="2">Belongs to the COA8 family.</text>
</comment>
<proteinExistence type="inferred from homology"/>
<sequence length="167" mass="18953">MTLSSVLSRRALHVSAVRAHLVGPPHPISHIRPVIYDDVPTPPPPSLLPHPYSLAEFDPDPPPGSTSHDMQWKLQRQQLDDLDQNFWMDSNIRFEMGKAAVLESLPPTASQIDKENALSEFYKQWVLLQGARTDEYTEEWRARNVKSLQSAIMAHISKISKVFTFAQ</sequence>
<keyword evidence="4" id="KW-0809">Transit peptide</keyword>
<evidence type="ECO:0000256" key="1">
    <source>
        <dbReference type="ARBA" id="ARBA00004443"/>
    </source>
</evidence>
<evidence type="ECO:0000256" key="2">
    <source>
        <dbReference type="ARBA" id="ARBA00005453"/>
    </source>
</evidence>
<organism evidence="7 8">
    <name type="scientific">Cylindrobasidium torrendii FP15055 ss-10</name>
    <dbReference type="NCBI Taxonomy" id="1314674"/>
    <lineage>
        <taxon>Eukaryota</taxon>
        <taxon>Fungi</taxon>
        <taxon>Dikarya</taxon>
        <taxon>Basidiomycota</taxon>
        <taxon>Agaricomycotina</taxon>
        <taxon>Agaricomycetes</taxon>
        <taxon>Agaricomycetidae</taxon>
        <taxon>Agaricales</taxon>
        <taxon>Marasmiineae</taxon>
        <taxon>Physalacriaceae</taxon>
        <taxon>Cylindrobasidium</taxon>
    </lineage>
</organism>
<keyword evidence="5" id="KW-0496">Mitochondrion</keyword>
<evidence type="ECO:0000256" key="3">
    <source>
        <dbReference type="ARBA" id="ARBA00022792"/>
    </source>
</evidence>
<evidence type="ECO:0000256" key="4">
    <source>
        <dbReference type="ARBA" id="ARBA00022946"/>
    </source>
</evidence>
<evidence type="ECO:0000313" key="8">
    <source>
        <dbReference type="Proteomes" id="UP000054007"/>
    </source>
</evidence>
<dbReference type="GO" id="GO:0097193">
    <property type="term" value="P:intrinsic apoptotic signaling pathway"/>
    <property type="evidence" value="ECO:0007669"/>
    <property type="project" value="InterPro"/>
</dbReference>
<comment type="subcellular location">
    <subcellularLocation>
        <location evidence="1">Mitochondrion inner membrane</location>
        <topology evidence="1">Peripheral membrane protein</topology>
        <orientation evidence="1">Matrix side</orientation>
    </subcellularLocation>
</comment>
<keyword evidence="8" id="KW-1185">Reference proteome</keyword>
<dbReference type="InterPro" id="IPR018796">
    <property type="entry name" value="COA8"/>
</dbReference>
<reference evidence="7 8" key="1">
    <citation type="journal article" date="2015" name="Fungal Genet. Biol.">
        <title>Evolution of novel wood decay mechanisms in Agaricales revealed by the genome sequences of Fistulina hepatica and Cylindrobasidium torrendii.</title>
        <authorList>
            <person name="Floudas D."/>
            <person name="Held B.W."/>
            <person name="Riley R."/>
            <person name="Nagy L.G."/>
            <person name="Koehler G."/>
            <person name="Ransdell A.S."/>
            <person name="Younus H."/>
            <person name="Chow J."/>
            <person name="Chiniquy J."/>
            <person name="Lipzen A."/>
            <person name="Tritt A."/>
            <person name="Sun H."/>
            <person name="Haridas S."/>
            <person name="LaButti K."/>
            <person name="Ohm R.A."/>
            <person name="Kues U."/>
            <person name="Blanchette R.A."/>
            <person name="Grigoriev I.V."/>
            <person name="Minto R.E."/>
            <person name="Hibbett D.S."/>
        </authorList>
    </citation>
    <scope>NUCLEOTIDE SEQUENCE [LARGE SCALE GENOMIC DNA]</scope>
    <source>
        <strain evidence="7 8">FP15055 ss-10</strain>
    </source>
</reference>
<protein>
    <submittedName>
        <fullName evidence="7">Uncharacterized protein</fullName>
    </submittedName>
</protein>
<evidence type="ECO:0000256" key="6">
    <source>
        <dbReference type="ARBA" id="ARBA00023136"/>
    </source>
</evidence>
<dbReference type="OrthoDB" id="6246201at2759"/>
<gene>
    <name evidence="7" type="ORF">CYLTODRAFT_367970</name>
</gene>
<name>A0A0D7BRB2_9AGAR</name>
<dbReference type="PANTHER" id="PTHR31107">
    <property type="entry name" value="APOPTOGENIC PROTEIN 1, MITOCHONDRIAL"/>
    <property type="match status" value="1"/>
</dbReference>
<dbReference type="GO" id="GO:0005743">
    <property type="term" value="C:mitochondrial inner membrane"/>
    <property type="evidence" value="ECO:0007669"/>
    <property type="project" value="UniProtKB-SubCell"/>
</dbReference>
<dbReference type="EMBL" id="KN880446">
    <property type="protein sequence ID" value="KIY72166.1"/>
    <property type="molecule type" value="Genomic_DNA"/>
</dbReference>
<dbReference type="AlphaFoldDB" id="A0A0D7BRB2"/>
<keyword evidence="6" id="KW-0472">Membrane</keyword>